<comment type="similarity">
    <text evidence="5">Belongs to the archaeal phosphopantothenate synthetase family.</text>
</comment>
<dbReference type="PANTHER" id="PTHR40695">
    <property type="entry name" value="4-PHOSPHOPANTOATE--BETA-ALANINE LIGASE"/>
    <property type="match status" value="1"/>
</dbReference>
<evidence type="ECO:0000256" key="4">
    <source>
        <dbReference type="ARBA" id="ARBA00022993"/>
    </source>
</evidence>
<dbReference type="GO" id="GO:0005524">
    <property type="term" value="F:ATP binding"/>
    <property type="evidence" value="ECO:0007669"/>
    <property type="project" value="UniProtKB-KW"/>
</dbReference>
<name>D2RGD3_ARCPA</name>
<dbReference type="EC" id="6.3.2.36" evidence="5"/>
<comment type="function">
    <text evidence="5">Catalyzes the condensation of (R)-4-phosphopantoate and beta-alanine to 4'-phosphopantothenate in the CoA biosynthesis pathway.</text>
</comment>
<keyword evidence="1 5" id="KW-0436">Ligase</keyword>
<keyword evidence="2 5" id="KW-0547">Nucleotide-binding</keyword>
<dbReference type="PaxDb" id="572546-Arcpr_0288"/>
<evidence type="ECO:0000256" key="2">
    <source>
        <dbReference type="ARBA" id="ARBA00022741"/>
    </source>
</evidence>
<accession>D2RGD3</accession>
<reference evidence="6 7" key="1">
    <citation type="journal article" date="2010" name="Stand. Genomic Sci.">
        <title>Complete genome sequence of Archaeoglobus profundus type strain (AV18).</title>
        <authorList>
            <person name="von Jan M."/>
            <person name="Lapidus A."/>
            <person name="Del Rio T.G."/>
            <person name="Copeland A."/>
            <person name="Tice H."/>
            <person name="Cheng J.F."/>
            <person name="Lucas S."/>
            <person name="Chen F."/>
            <person name="Nolan M."/>
            <person name="Goodwin L."/>
            <person name="Han C."/>
            <person name="Pitluck S."/>
            <person name="Liolios K."/>
            <person name="Ivanova N."/>
            <person name="Mavromatis K."/>
            <person name="Ovchinnikova G."/>
            <person name="Chertkov O."/>
            <person name="Pati A."/>
            <person name="Chen A."/>
            <person name="Palaniappan K."/>
            <person name="Land M."/>
            <person name="Hauser L."/>
            <person name="Chang Y.J."/>
            <person name="Jeffries C.D."/>
            <person name="Saunders E."/>
            <person name="Brettin T."/>
            <person name="Detter J.C."/>
            <person name="Chain P."/>
            <person name="Eichinger K."/>
            <person name="Huber H."/>
            <person name="Spring S."/>
            <person name="Rohde M."/>
            <person name="Goker M."/>
            <person name="Wirth R."/>
            <person name="Woyke T."/>
            <person name="Bristow J."/>
            <person name="Eisen J.A."/>
            <person name="Markowitz V."/>
            <person name="Hugenholtz P."/>
            <person name="Kyrpides N.C."/>
            <person name="Klenk H.P."/>
        </authorList>
    </citation>
    <scope>NUCLEOTIDE SEQUENCE [LARGE SCALE GENOMIC DNA]</scope>
    <source>
        <strain evidence="7">DSM 5631 / JCM 9629 / NBRC 100127 / Av18</strain>
    </source>
</reference>
<feature type="binding site" evidence="5">
    <location>
        <position position="31"/>
    </location>
    <ligand>
        <name>ATP</name>
        <dbReference type="ChEBI" id="CHEBI:30616"/>
    </ligand>
</feature>
<dbReference type="NCBIfam" id="NF010324">
    <property type="entry name" value="PRK13761.1"/>
    <property type="match status" value="1"/>
</dbReference>
<sequence>MEELNKFYKTICNLPCMIPKDHPRYESLMMRERIVEGYKMGITVLQGLIAHGRGEMFDYVLGEKSHDFALKAEKVAVALMMLSKRPVISVNGNTAVLVPEEISELSKLLNAPLEVNVFHFSKERVDRIKKYLERFGAEVLANCDAELNGLSHGRRIVDRRGIYVADTVLVPLEDGDRCEILKKHGKKVIAIDLNPLSRTAMMADVTIVDNIVRAIPNMIKFAKKLRDASREELEEIVKNYDNRKTLRLALETIRDNLTKIAEEKLRDI</sequence>
<gene>
    <name evidence="6" type="ordered locus">Arcpr_0288</name>
</gene>
<dbReference type="Proteomes" id="UP000001901">
    <property type="component" value="Chromosome"/>
</dbReference>
<evidence type="ECO:0000256" key="3">
    <source>
        <dbReference type="ARBA" id="ARBA00022840"/>
    </source>
</evidence>
<comment type="pathway">
    <text evidence="5">Cofactor biosynthesis; coenzyme A biosynthesis.</text>
</comment>
<feature type="binding site" evidence="5">
    <location>
        <begin position="192"/>
        <end position="194"/>
    </location>
    <ligand>
        <name>ATP</name>
        <dbReference type="ChEBI" id="CHEBI:30616"/>
    </ligand>
</feature>
<dbReference type="STRING" id="572546.Arcpr_0288"/>
<dbReference type="HAMAP" id="MF_02224">
    <property type="entry name" value="PPS"/>
    <property type="match status" value="1"/>
</dbReference>
<organism evidence="6 7">
    <name type="scientific">Archaeoglobus profundus (strain DSM 5631 / JCM 9629 / NBRC 100127 / Av18)</name>
    <dbReference type="NCBI Taxonomy" id="572546"/>
    <lineage>
        <taxon>Archaea</taxon>
        <taxon>Methanobacteriati</taxon>
        <taxon>Methanobacteriota</taxon>
        <taxon>Archaeoglobi</taxon>
        <taxon>Archaeoglobales</taxon>
        <taxon>Archaeoglobaceae</taxon>
        <taxon>Archaeoglobus</taxon>
    </lineage>
</organism>
<keyword evidence="4 5" id="KW-0173">Coenzyme A biosynthesis</keyword>
<dbReference type="Pfam" id="PF02006">
    <property type="entry name" value="PPS_PS"/>
    <property type="match status" value="1"/>
</dbReference>
<dbReference type="EMBL" id="CP001857">
    <property type="protein sequence ID" value="ADB57358.1"/>
    <property type="molecule type" value="Genomic_DNA"/>
</dbReference>
<dbReference type="GO" id="GO:0015937">
    <property type="term" value="P:coenzyme A biosynthetic process"/>
    <property type="evidence" value="ECO:0007669"/>
    <property type="project" value="UniProtKB-UniRule"/>
</dbReference>
<keyword evidence="3 5" id="KW-0067">ATP-binding</keyword>
<comment type="catalytic activity">
    <reaction evidence="5">
        <text>(R)-4-phosphopantoate + beta-alanine + ATP = (R)-4'-phosphopantothenate + AMP + diphosphate + H(+)</text>
        <dbReference type="Rhea" id="RHEA:27930"/>
        <dbReference type="ChEBI" id="CHEBI:10986"/>
        <dbReference type="ChEBI" id="CHEBI:15378"/>
        <dbReference type="ChEBI" id="CHEBI:30616"/>
        <dbReference type="ChEBI" id="CHEBI:33019"/>
        <dbReference type="ChEBI" id="CHEBI:57966"/>
        <dbReference type="ChEBI" id="CHEBI:61294"/>
        <dbReference type="ChEBI" id="CHEBI:456215"/>
        <dbReference type="EC" id="6.3.2.36"/>
    </reaction>
</comment>
<dbReference type="PANTHER" id="PTHR40695:SF1">
    <property type="entry name" value="4-PHOSPHOPANTOATE--BETA-ALANINE LIGASE"/>
    <property type="match status" value="1"/>
</dbReference>
<evidence type="ECO:0000256" key="5">
    <source>
        <dbReference type="HAMAP-Rule" id="MF_02224"/>
    </source>
</evidence>
<protein>
    <recommendedName>
        <fullName evidence="5">4-phosphopantoate--beta-alanine ligase</fullName>
        <ecNumber evidence="5">6.3.2.36</ecNumber>
    </recommendedName>
    <alternativeName>
        <fullName evidence="5">Phosphopantothenate synthetase</fullName>
        <shortName evidence="5">PPS</shortName>
    </alternativeName>
</protein>
<dbReference type="AlphaFoldDB" id="D2RGD3"/>
<dbReference type="HOGENOM" id="CLU_078701_0_0_2"/>
<dbReference type="InterPro" id="IPR038138">
    <property type="entry name" value="PPS/PS_sf"/>
</dbReference>
<dbReference type="NCBIfam" id="NF041123">
    <property type="entry name" value="phpantohe_syn_Arch"/>
    <property type="match status" value="1"/>
</dbReference>
<feature type="binding site" evidence="5">
    <location>
        <begin position="198"/>
        <end position="199"/>
    </location>
    <ligand>
        <name>ATP</name>
        <dbReference type="ChEBI" id="CHEBI:30616"/>
    </ligand>
</feature>
<comment type="subunit">
    <text evidence="5">Homodimer.</text>
</comment>
<dbReference type="GO" id="GO:0016881">
    <property type="term" value="F:acid-amino acid ligase activity"/>
    <property type="evidence" value="ECO:0007669"/>
    <property type="project" value="UniProtKB-UniRule"/>
</dbReference>
<keyword evidence="7" id="KW-1185">Reference proteome</keyword>
<dbReference type="eggNOG" id="arCOG04262">
    <property type="taxonomic scope" value="Archaea"/>
</dbReference>
<dbReference type="UniPathway" id="UPA00241"/>
<dbReference type="InterPro" id="IPR002855">
    <property type="entry name" value="PPS/PS"/>
</dbReference>
<dbReference type="KEGG" id="apo:Arcpr_0288"/>
<evidence type="ECO:0000256" key="1">
    <source>
        <dbReference type="ARBA" id="ARBA00022598"/>
    </source>
</evidence>
<feature type="binding site" evidence="5">
    <location>
        <position position="53"/>
    </location>
    <ligand>
        <name>ATP</name>
        <dbReference type="ChEBI" id="CHEBI:30616"/>
    </ligand>
</feature>
<dbReference type="PIRSF" id="PIRSF004853">
    <property type="entry name" value="UCP004853"/>
    <property type="match status" value="1"/>
</dbReference>
<feature type="binding site" evidence="5">
    <location>
        <begin position="210"/>
        <end position="211"/>
    </location>
    <ligand>
        <name>ATP</name>
        <dbReference type="ChEBI" id="CHEBI:30616"/>
    </ligand>
</feature>
<evidence type="ECO:0000313" key="7">
    <source>
        <dbReference type="Proteomes" id="UP000001901"/>
    </source>
</evidence>
<proteinExistence type="inferred from homology"/>
<dbReference type="Gene3D" id="3.40.50.12640">
    <property type="entry name" value="Phosphopantoate/pantothenate synthetase"/>
    <property type="match status" value="1"/>
</dbReference>
<evidence type="ECO:0000313" key="6">
    <source>
        <dbReference type="EMBL" id="ADB57358.1"/>
    </source>
</evidence>